<evidence type="ECO:0000256" key="4">
    <source>
        <dbReference type="ARBA" id="ARBA00022679"/>
    </source>
</evidence>
<feature type="domain" description="NOL9 N-terminal" evidence="12">
    <location>
        <begin position="440"/>
        <end position="585"/>
    </location>
</feature>
<dbReference type="Proteomes" id="UP000515158">
    <property type="component" value="Unplaced"/>
</dbReference>
<comment type="subcellular location">
    <subcellularLocation>
        <location evidence="1">Nucleus</location>
        <location evidence="1">Nucleolus</location>
    </subcellularLocation>
</comment>
<feature type="region of interest" description="Disordered" evidence="10">
    <location>
        <begin position="401"/>
        <end position="427"/>
    </location>
</feature>
<dbReference type="KEGG" id="tpal:117643079"/>
<reference evidence="15" key="1">
    <citation type="submission" date="2025-08" db="UniProtKB">
        <authorList>
            <consortium name="RefSeq"/>
        </authorList>
    </citation>
    <scope>IDENTIFICATION</scope>
    <source>
        <tissue evidence="15">Total insect</tissue>
    </source>
</reference>
<dbReference type="OrthoDB" id="2405412at2759"/>
<evidence type="ECO:0000256" key="7">
    <source>
        <dbReference type="ARBA" id="ARBA00022840"/>
    </source>
</evidence>
<keyword evidence="8" id="KW-0539">Nucleus</keyword>
<name>A0A6P8YKR0_THRPL</name>
<dbReference type="PANTHER" id="PTHR12755">
    <property type="entry name" value="CLEAVAGE/POLYADENYLATION FACTOR IA SUBUNIT CLP1P"/>
    <property type="match status" value="1"/>
</dbReference>
<feature type="compositionally biased region" description="Polar residues" evidence="10">
    <location>
        <begin position="151"/>
        <end position="160"/>
    </location>
</feature>
<keyword evidence="3" id="KW-0698">rRNA processing</keyword>
<dbReference type="Gene3D" id="3.40.50.300">
    <property type="entry name" value="P-loop containing nucleotide triphosphate hydrolases"/>
    <property type="match status" value="1"/>
</dbReference>
<evidence type="ECO:0000256" key="6">
    <source>
        <dbReference type="ARBA" id="ARBA00022777"/>
    </source>
</evidence>
<dbReference type="Pfam" id="PF16575">
    <property type="entry name" value="CLP1_P"/>
    <property type="match status" value="1"/>
</dbReference>
<dbReference type="InterPro" id="IPR057573">
    <property type="entry name" value="NOL9_N"/>
</dbReference>
<evidence type="ECO:0000259" key="12">
    <source>
        <dbReference type="Pfam" id="PF24419"/>
    </source>
</evidence>
<gene>
    <name evidence="15" type="primary">LOC117643079</name>
</gene>
<dbReference type="GO" id="GO:0051731">
    <property type="term" value="F:polynucleotide 5'-hydroxyl-kinase activity"/>
    <property type="evidence" value="ECO:0007669"/>
    <property type="project" value="InterPro"/>
</dbReference>
<dbReference type="GO" id="GO:0005730">
    <property type="term" value="C:nucleolus"/>
    <property type="evidence" value="ECO:0007669"/>
    <property type="project" value="UniProtKB-SubCell"/>
</dbReference>
<dbReference type="RefSeq" id="XP_034237625.1">
    <property type="nucleotide sequence ID" value="XM_034381734.1"/>
</dbReference>
<dbReference type="Pfam" id="PF25467">
    <property type="entry name" value="NOL9_C"/>
    <property type="match status" value="1"/>
</dbReference>
<accession>A0A6P8YKR0</accession>
<keyword evidence="5" id="KW-0547">Nucleotide-binding</keyword>
<dbReference type="AlphaFoldDB" id="A0A6P8YKR0"/>
<feature type="domain" description="NOL9 C-terminal" evidence="13">
    <location>
        <begin position="850"/>
        <end position="957"/>
    </location>
</feature>
<feature type="region of interest" description="Disordered" evidence="10">
    <location>
        <begin position="249"/>
        <end position="269"/>
    </location>
</feature>
<evidence type="ECO:0000256" key="5">
    <source>
        <dbReference type="ARBA" id="ARBA00022741"/>
    </source>
</evidence>
<evidence type="ECO:0000256" key="2">
    <source>
        <dbReference type="ARBA" id="ARBA00011003"/>
    </source>
</evidence>
<dbReference type="Pfam" id="PF24419">
    <property type="entry name" value="Cupin_NOL9"/>
    <property type="match status" value="1"/>
</dbReference>
<feature type="region of interest" description="Disordered" evidence="10">
    <location>
        <begin position="22"/>
        <end position="179"/>
    </location>
</feature>
<evidence type="ECO:0000256" key="3">
    <source>
        <dbReference type="ARBA" id="ARBA00022552"/>
    </source>
</evidence>
<keyword evidence="6" id="KW-0418">Kinase</keyword>
<keyword evidence="14" id="KW-1185">Reference proteome</keyword>
<proteinExistence type="inferred from homology"/>
<evidence type="ECO:0000256" key="9">
    <source>
        <dbReference type="ARBA" id="ARBA00071212"/>
    </source>
</evidence>
<evidence type="ECO:0000259" key="13">
    <source>
        <dbReference type="Pfam" id="PF25467"/>
    </source>
</evidence>
<dbReference type="InterPro" id="IPR027417">
    <property type="entry name" value="P-loop_NTPase"/>
</dbReference>
<keyword evidence="7" id="KW-0067">ATP-binding</keyword>
<comment type="similarity">
    <text evidence="2">Belongs to the Clp1 family. NOL9/GRC3 subfamily.</text>
</comment>
<feature type="domain" description="Clp1 P-loop" evidence="11">
    <location>
        <begin position="618"/>
        <end position="752"/>
    </location>
</feature>
<dbReference type="GO" id="GO:0005524">
    <property type="term" value="F:ATP binding"/>
    <property type="evidence" value="ECO:0007669"/>
    <property type="project" value="UniProtKB-KW"/>
</dbReference>
<dbReference type="PANTHER" id="PTHR12755:SF3">
    <property type="entry name" value="POLYNUCLEOTIDE 5'-HYDROXYL-KINASE NOL9"/>
    <property type="match status" value="1"/>
</dbReference>
<dbReference type="SUPFAM" id="SSF52540">
    <property type="entry name" value="P-loop containing nucleoside triphosphate hydrolases"/>
    <property type="match status" value="1"/>
</dbReference>
<dbReference type="InParanoid" id="A0A6P8YKR0"/>
<feature type="compositionally biased region" description="Basic and acidic residues" evidence="10">
    <location>
        <begin position="249"/>
        <end position="265"/>
    </location>
</feature>
<dbReference type="GeneID" id="117643079"/>
<evidence type="ECO:0000256" key="1">
    <source>
        <dbReference type="ARBA" id="ARBA00004604"/>
    </source>
</evidence>
<protein>
    <recommendedName>
        <fullName evidence="9">Polynucleotide 5'-hydroxyl-kinase NOL9</fullName>
    </recommendedName>
</protein>
<dbReference type="InterPro" id="IPR045116">
    <property type="entry name" value="Clp1/Grc3"/>
</dbReference>
<keyword evidence="4" id="KW-0808">Transferase</keyword>
<evidence type="ECO:0000259" key="11">
    <source>
        <dbReference type="Pfam" id="PF16575"/>
    </source>
</evidence>
<organism evidence="15">
    <name type="scientific">Thrips palmi</name>
    <name type="common">Melon thrips</name>
    <dbReference type="NCBI Taxonomy" id="161013"/>
    <lineage>
        <taxon>Eukaryota</taxon>
        <taxon>Metazoa</taxon>
        <taxon>Ecdysozoa</taxon>
        <taxon>Arthropoda</taxon>
        <taxon>Hexapoda</taxon>
        <taxon>Insecta</taxon>
        <taxon>Pterygota</taxon>
        <taxon>Neoptera</taxon>
        <taxon>Paraneoptera</taxon>
        <taxon>Thysanoptera</taxon>
        <taxon>Terebrantia</taxon>
        <taxon>Thripoidea</taxon>
        <taxon>Thripidae</taxon>
        <taxon>Thrips</taxon>
    </lineage>
</organism>
<evidence type="ECO:0000313" key="14">
    <source>
        <dbReference type="Proteomes" id="UP000515158"/>
    </source>
</evidence>
<evidence type="ECO:0000256" key="8">
    <source>
        <dbReference type="ARBA" id="ARBA00023242"/>
    </source>
</evidence>
<dbReference type="InterPro" id="IPR032319">
    <property type="entry name" value="CLP1_P"/>
</dbReference>
<dbReference type="GO" id="GO:0000448">
    <property type="term" value="P:cleavage in ITS2 between 5.8S rRNA and LSU-rRNA of tricistronic rRNA transcript (SSU-rRNA, 5.8S rRNA, LSU-rRNA)"/>
    <property type="evidence" value="ECO:0007669"/>
    <property type="project" value="TreeGrafter"/>
</dbReference>
<feature type="compositionally biased region" description="Acidic residues" evidence="10">
    <location>
        <begin position="407"/>
        <end position="427"/>
    </location>
</feature>
<evidence type="ECO:0000313" key="15">
    <source>
        <dbReference type="RefSeq" id="XP_034237625.1"/>
    </source>
</evidence>
<dbReference type="InterPro" id="IPR057570">
    <property type="entry name" value="NOL9_C"/>
</dbReference>
<sequence>MAPINTKKETLRLAHAKHAIKRMKERRRDGKKGGQVNPTVKALVSDSNGLPHDSMVTLVAKPSAGRAKKRRAKPVQNVMAKSEFPSDVNGSLNGLVHNGQRPVKKSKKSSISPKTEKSPHVHVTASLFTASPPQGQGLALKNPRPAKKSNKPSILPNNEESPGVFESPTLFNASPAQGSPHDVVGMSIADADIDYSPYIKPSAVRKVYVNRKKSGSVSEVSNSPYLAGPFSTTKPPVLHQDLTDFVAQGEERLPVPNETRKDLKKSSSKTSNLDRDFIFQKTKKPALPSRKEKPKKSLKISSSSVNIKKLSAPMSIRKTSARVKIPSFVVTADDSYSKSELKTTQFYKNSKNRKAKSGFSVTTVSENKVPVINKSSDDNEPVVEVLVSPDESEDVEEQVEFSMINESSDDNEPQVDEMVSPDESEDVEERVPRQQLNDNSSAEFHFIDGQVILHLKHPSVFTFCGQVQVKVLKGAVEVLGYLLTPSSGYQTVFSPHGSGLLALQTIPTIEDHSDNRMDHDVIHTVDTLLKEGKPDDAFLLMEESENILPFFVSQFVDFNLFPRIEDMECEDKLFSLASRKLQCVCDPPQDYNIIKKGELWDDIGRDIVENPGCTVLCGGKGVGKSTFLRYLINRLLSNGSDKVLVIDFDPGQAEFTVPGCVSLVAVKNPVLGPNFTHLQNPLKCIYIGEINVTNAVSRYMDACLNIISYWQSDEELKKMPCVVNTMGFTKGIGNTIMVQLLSALHPSRVVQIMGKFDDFNYPEVMSVEYVKKSCLSSPFTINLDSTVHSQRHRLFSRGTLKFETHVISSATDFGEGIHNVKGFDPRRRREAVILSYLSAMVSAPNFSILDVAPYCCPLDKLYLNICHEAVPPAVALSAFNANLVALCCVNPAEQDVVQLPESGFPSIISKLTTADCLGFGIVRGIDMDTRLMYLLTPVPSDVLASVNCLVLGAINLPSSLYFSPPREPGAVPYVIQKVKKRLSGGFSQCLSFN</sequence>
<evidence type="ECO:0000256" key="10">
    <source>
        <dbReference type="SAM" id="MobiDB-lite"/>
    </source>
</evidence>